<name>A0ABQ2D1T2_9DEIO</name>
<keyword evidence="3" id="KW-1185">Reference proteome</keyword>
<sequence>MIRFADPIRFAPPLQGEAGPRAEGRGLRALKTLKHLPDCPLRQLEDSHMQDVLPSALGPRLSAIPEVLK</sequence>
<evidence type="ECO:0000256" key="1">
    <source>
        <dbReference type="SAM" id="MobiDB-lite"/>
    </source>
</evidence>
<evidence type="ECO:0000313" key="2">
    <source>
        <dbReference type="EMBL" id="GGJ42318.1"/>
    </source>
</evidence>
<organism evidence="2 3">
    <name type="scientific">Deinococcus roseus</name>
    <dbReference type="NCBI Taxonomy" id="392414"/>
    <lineage>
        <taxon>Bacteria</taxon>
        <taxon>Thermotogati</taxon>
        <taxon>Deinococcota</taxon>
        <taxon>Deinococci</taxon>
        <taxon>Deinococcales</taxon>
        <taxon>Deinococcaceae</taxon>
        <taxon>Deinococcus</taxon>
    </lineage>
</organism>
<protein>
    <submittedName>
        <fullName evidence="2">Uncharacterized protein</fullName>
    </submittedName>
</protein>
<proteinExistence type="predicted"/>
<evidence type="ECO:0000313" key="3">
    <source>
        <dbReference type="Proteomes" id="UP000632222"/>
    </source>
</evidence>
<feature type="region of interest" description="Disordered" evidence="1">
    <location>
        <begin position="1"/>
        <end position="23"/>
    </location>
</feature>
<reference evidence="3" key="1">
    <citation type="journal article" date="2019" name="Int. J. Syst. Evol. Microbiol.">
        <title>The Global Catalogue of Microorganisms (GCM) 10K type strain sequencing project: providing services to taxonomists for standard genome sequencing and annotation.</title>
        <authorList>
            <consortium name="The Broad Institute Genomics Platform"/>
            <consortium name="The Broad Institute Genome Sequencing Center for Infectious Disease"/>
            <person name="Wu L."/>
            <person name="Ma J."/>
        </authorList>
    </citation>
    <scope>NUCLEOTIDE SEQUENCE [LARGE SCALE GENOMIC DNA]</scope>
    <source>
        <strain evidence="3">JCM 14370</strain>
    </source>
</reference>
<gene>
    <name evidence="2" type="ORF">GCM10008938_30500</name>
</gene>
<comment type="caution">
    <text evidence="2">The sequence shown here is derived from an EMBL/GenBank/DDBJ whole genome shotgun (WGS) entry which is preliminary data.</text>
</comment>
<dbReference type="Proteomes" id="UP000632222">
    <property type="component" value="Unassembled WGS sequence"/>
</dbReference>
<accession>A0ABQ2D1T2</accession>
<dbReference type="EMBL" id="BMOD01000012">
    <property type="protein sequence ID" value="GGJ42318.1"/>
    <property type="molecule type" value="Genomic_DNA"/>
</dbReference>